<dbReference type="Gene3D" id="2.60.120.620">
    <property type="entry name" value="q2cbj1_9rhob like domain"/>
    <property type="match status" value="2"/>
</dbReference>
<comment type="caution">
    <text evidence="2">The sequence shown here is derived from an EMBL/GenBank/DDBJ whole genome shotgun (WGS) entry which is preliminary data.</text>
</comment>
<dbReference type="GO" id="GO:0051213">
    <property type="term" value="F:dioxygenase activity"/>
    <property type="evidence" value="ECO:0007669"/>
    <property type="project" value="UniProtKB-KW"/>
</dbReference>
<evidence type="ECO:0000313" key="2">
    <source>
        <dbReference type="EMBL" id="GFN88337.1"/>
    </source>
</evidence>
<keyword evidence="3" id="KW-1185">Reference proteome</keyword>
<gene>
    <name evidence="2" type="ORF">PoB_001484300</name>
</gene>
<name>A0AAV3Z0N5_9GAST</name>
<dbReference type="EMBL" id="BLXT01001848">
    <property type="protein sequence ID" value="GFN88337.1"/>
    <property type="molecule type" value="Genomic_DNA"/>
</dbReference>
<dbReference type="SUPFAM" id="SSF51197">
    <property type="entry name" value="Clavaminate synthase-like"/>
    <property type="match status" value="1"/>
</dbReference>
<accession>A0AAV3Z0N5</accession>
<reference evidence="2 3" key="1">
    <citation type="journal article" date="2021" name="Elife">
        <title>Chloroplast acquisition without the gene transfer in kleptoplastic sea slugs, Plakobranchus ocellatus.</title>
        <authorList>
            <person name="Maeda T."/>
            <person name="Takahashi S."/>
            <person name="Yoshida T."/>
            <person name="Shimamura S."/>
            <person name="Takaki Y."/>
            <person name="Nagai Y."/>
            <person name="Toyoda A."/>
            <person name="Suzuki Y."/>
            <person name="Arimoto A."/>
            <person name="Ishii H."/>
            <person name="Satoh N."/>
            <person name="Nishiyama T."/>
            <person name="Hasebe M."/>
            <person name="Maruyama T."/>
            <person name="Minagawa J."/>
            <person name="Obokata J."/>
            <person name="Shigenobu S."/>
        </authorList>
    </citation>
    <scope>NUCLEOTIDE SEQUENCE [LARGE SCALE GENOMIC DNA]</scope>
</reference>
<protein>
    <submittedName>
        <fullName evidence="2">Phytanoyl-coa dioxygenase domain-containing protein 1 homolog</fullName>
    </submittedName>
</protein>
<dbReference type="PANTHER" id="PTHR20883:SF51">
    <property type="entry name" value="PHYTANOYL-COA HYDROXYLASE"/>
    <property type="match status" value="1"/>
</dbReference>
<evidence type="ECO:0000313" key="3">
    <source>
        <dbReference type="Proteomes" id="UP000735302"/>
    </source>
</evidence>
<dbReference type="Pfam" id="PF05721">
    <property type="entry name" value="PhyH"/>
    <property type="match status" value="1"/>
</dbReference>
<keyword evidence="2" id="KW-0223">Dioxygenase</keyword>
<organism evidence="2 3">
    <name type="scientific">Plakobranchus ocellatus</name>
    <dbReference type="NCBI Taxonomy" id="259542"/>
    <lineage>
        <taxon>Eukaryota</taxon>
        <taxon>Metazoa</taxon>
        <taxon>Spiralia</taxon>
        <taxon>Lophotrochozoa</taxon>
        <taxon>Mollusca</taxon>
        <taxon>Gastropoda</taxon>
        <taxon>Heterobranchia</taxon>
        <taxon>Euthyneura</taxon>
        <taxon>Panpulmonata</taxon>
        <taxon>Sacoglossa</taxon>
        <taxon>Placobranchoidea</taxon>
        <taxon>Plakobranchidae</taxon>
        <taxon>Plakobranchus</taxon>
    </lineage>
</organism>
<comment type="cofactor">
    <cofactor evidence="1">
        <name>Fe cation</name>
        <dbReference type="ChEBI" id="CHEBI:24875"/>
    </cofactor>
</comment>
<dbReference type="InterPro" id="IPR008775">
    <property type="entry name" value="Phytyl_CoA_dOase-like"/>
</dbReference>
<dbReference type="PANTHER" id="PTHR20883">
    <property type="entry name" value="PHYTANOYL-COA DIOXYGENASE DOMAIN CONTAINING 1"/>
    <property type="match status" value="1"/>
</dbReference>
<dbReference type="AlphaFoldDB" id="A0AAV3Z0N5"/>
<dbReference type="Proteomes" id="UP000735302">
    <property type="component" value="Unassembled WGS sequence"/>
</dbReference>
<evidence type="ECO:0000256" key="1">
    <source>
        <dbReference type="ARBA" id="ARBA00001962"/>
    </source>
</evidence>
<sequence length="273" mass="30949">MAHGTLFSSTSINATMIIIVNSNEDDVHDHDDKANDDHDVRYDDVDDGDDHIETYGEYTCGGQKFTVTDGMLISFKELGYFLVRSLLSPEEITKIKTAVEHERFLQHAFWVDNPDTGLRESRKVMWRHPGSDVTGMLLRSEKFAGTCEKILEGSHRCGRIDHSHEAGYTGANLTRVEQIKGLCRHKYVEMSPGDALFFHCNLLHTSGTNVSDTKRWALIPCYNLRSNNPIYEHHHPQYTPLHKVPDTAIMDCHNFDDLSGKQFNIPGEDKTAS</sequence>
<proteinExistence type="predicted"/>
<keyword evidence="2" id="KW-0560">Oxidoreductase</keyword>